<protein>
    <submittedName>
        <fullName evidence="3">Long-chain fatty acid--CoA ligase</fullName>
    </submittedName>
</protein>
<dbReference type="InterPro" id="IPR050237">
    <property type="entry name" value="ATP-dep_AMP-bd_enzyme"/>
</dbReference>
<feature type="domain" description="AMP-dependent synthetase/ligase" evidence="1">
    <location>
        <begin position="12"/>
        <end position="346"/>
    </location>
</feature>
<dbReference type="PANTHER" id="PTHR43767:SF1">
    <property type="entry name" value="NONRIBOSOMAL PEPTIDE SYNTHASE PES1 (EUROFUNG)-RELATED"/>
    <property type="match status" value="1"/>
</dbReference>
<dbReference type="InterPro" id="IPR045851">
    <property type="entry name" value="AMP-bd_C_sf"/>
</dbReference>
<dbReference type="Gene3D" id="3.30.300.30">
    <property type="match status" value="1"/>
</dbReference>
<dbReference type="PROSITE" id="PS00455">
    <property type="entry name" value="AMP_BINDING"/>
    <property type="match status" value="1"/>
</dbReference>
<feature type="domain" description="AMP-binding enzyme C-terminal" evidence="2">
    <location>
        <begin position="396"/>
        <end position="471"/>
    </location>
</feature>
<accession>A0ABN3HP50</accession>
<dbReference type="InterPro" id="IPR042099">
    <property type="entry name" value="ANL_N_sf"/>
</dbReference>
<organism evidence="3 4">
    <name type="scientific">Gordonia cholesterolivorans</name>
    <dbReference type="NCBI Taxonomy" id="559625"/>
    <lineage>
        <taxon>Bacteria</taxon>
        <taxon>Bacillati</taxon>
        <taxon>Actinomycetota</taxon>
        <taxon>Actinomycetes</taxon>
        <taxon>Mycobacteriales</taxon>
        <taxon>Gordoniaceae</taxon>
        <taxon>Gordonia</taxon>
    </lineage>
</organism>
<reference evidence="3 4" key="1">
    <citation type="journal article" date="2019" name="Int. J. Syst. Evol. Microbiol.">
        <title>The Global Catalogue of Microorganisms (GCM) 10K type strain sequencing project: providing services to taxonomists for standard genome sequencing and annotation.</title>
        <authorList>
            <consortium name="The Broad Institute Genomics Platform"/>
            <consortium name="The Broad Institute Genome Sequencing Center for Infectious Disease"/>
            <person name="Wu L."/>
            <person name="Ma J."/>
        </authorList>
    </citation>
    <scope>NUCLEOTIDE SEQUENCE [LARGE SCALE GENOMIC DNA]</scope>
    <source>
        <strain evidence="3 4">JCM 16227</strain>
    </source>
</reference>
<evidence type="ECO:0000259" key="1">
    <source>
        <dbReference type="Pfam" id="PF00501"/>
    </source>
</evidence>
<name>A0ABN3HP50_9ACTN</name>
<dbReference type="SUPFAM" id="SSF56801">
    <property type="entry name" value="Acetyl-CoA synthetase-like"/>
    <property type="match status" value="1"/>
</dbReference>
<evidence type="ECO:0000313" key="3">
    <source>
        <dbReference type="EMBL" id="GAA2384854.1"/>
    </source>
</evidence>
<keyword evidence="4" id="KW-1185">Reference proteome</keyword>
<comment type="caution">
    <text evidence="3">The sequence shown here is derived from an EMBL/GenBank/DDBJ whole genome shotgun (WGS) entry which is preliminary data.</text>
</comment>
<dbReference type="InterPro" id="IPR020845">
    <property type="entry name" value="AMP-binding_CS"/>
</dbReference>
<dbReference type="Pfam" id="PF00501">
    <property type="entry name" value="AMP-binding"/>
    <property type="match status" value="1"/>
</dbReference>
<dbReference type="Proteomes" id="UP001501170">
    <property type="component" value="Unassembled WGS sequence"/>
</dbReference>
<keyword evidence="3" id="KW-0436">Ligase</keyword>
<dbReference type="RefSeq" id="WP_062367756.1">
    <property type="nucleotide sequence ID" value="NZ_BAAARB010000014.1"/>
</dbReference>
<gene>
    <name evidence="3" type="ORF">GCM10009855_26370</name>
</gene>
<evidence type="ECO:0000259" key="2">
    <source>
        <dbReference type="Pfam" id="PF13193"/>
    </source>
</evidence>
<proteinExistence type="predicted"/>
<sequence length="484" mass="51205">MTPTASYFPWDNAVRGEAPCIRDDRHEYSYAAFATRVDACAEQLAARGVVAGDVVAAMLPNRAELIVVMAAAWRLGATATPVNPAFTDEESTHQLDDAGARVVVADRAVGDRPVLDVEDLALEPSSGWIAPAAPPRDAVALLIYTSGSTGRPKGVQLTHANLHFIATSMVRLLELTAADHALLILPLFHVNAICVSVLSPFLAGAQVSITGRFSVSRFFDDVRRLRPTYFSGVPTVYALLASSSDSADADMSSIRVAICGAAPISRELLTLVQSRFAFPILEGYGLTEATCASACNPLRGERRLGTVGPALPGQTIAVVDAEGRELPAGETGEIVISGPAVMLGYLGRPGATADVLVDGRLHTGDVGRLDADGYLTVVDRIKDMIIRGGENLYPKEIEAALATHPDVLECAVVGAPDSLYGEVPVAYVVRHPGATVDSHEITAHLARRLARVKLPDAVHIVTELPRNPVGKIDKPALRRGLVSG</sequence>
<dbReference type="Pfam" id="PF13193">
    <property type="entry name" value="AMP-binding_C"/>
    <property type="match status" value="1"/>
</dbReference>
<dbReference type="EMBL" id="BAAARB010000014">
    <property type="protein sequence ID" value="GAA2384854.1"/>
    <property type="molecule type" value="Genomic_DNA"/>
</dbReference>
<dbReference type="GO" id="GO:0016874">
    <property type="term" value="F:ligase activity"/>
    <property type="evidence" value="ECO:0007669"/>
    <property type="project" value="UniProtKB-KW"/>
</dbReference>
<dbReference type="PANTHER" id="PTHR43767">
    <property type="entry name" value="LONG-CHAIN-FATTY-ACID--COA LIGASE"/>
    <property type="match status" value="1"/>
</dbReference>
<dbReference type="InterPro" id="IPR000873">
    <property type="entry name" value="AMP-dep_synth/lig_dom"/>
</dbReference>
<dbReference type="Gene3D" id="3.40.50.12780">
    <property type="entry name" value="N-terminal domain of ligase-like"/>
    <property type="match status" value="1"/>
</dbReference>
<dbReference type="InterPro" id="IPR025110">
    <property type="entry name" value="AMP-bd_C"/>
</dbReference>
<evidence type="ECO:0000313" key="4">
    <source>
        <dbReference type="Proteomes" id="UP001501170"/>
    </source>
</evidence>